<keyword evidence="3" id="KW-1015">Disulfide bond</keyword>
<evidence type="ECO:0000256" key="3">
    <source>
        <dbReference type="ARBA" id="ARBA00023157"/>
    </source>
</evidence>
<dbReference type="Pfam" id="PF00578">
    <property type="entry name" value="AhpC-TSA"/>
    <property type="match status" value="1"/>
</dbReference>
<keyword evidence="4" id="KW-0676">Redox-active center</keyword>
<name>A0A2S9JLD7_9SPHI</name>
<evidence type="ECO:0000256" key="2">
    <source>
        <dbReference type="ARBA" id="ARBA00022748"/>
    </source>
</evidence>
<evidence type="ECO:0000313" key="6">
    <source>
        <dbReference type="EMBL" id="PRD53967.1"/>
    </source>
</evidence>
<dbReference type="PANTHER" id="PTHR42852:SF6">
    <property type="entry name" value="THIOL:DISULFIDE INTERCHANGE PROTEIN DSBE"/>
    <property type="match status" value="1"/>
</dbReference>
<dbReference type="PROSITE" id="PS51352">
    <property type="entry name" value="THIOREDOXIN_2"/>
    <property type="match status" value="1"/>
</dbReference>
<sequence>MISIMKNYIFTFLLAIPTLLFAQTKEELIAQVKANPSSVETLKTIQRVGGYDPDYKELETLFKGLDKSVRKSKQGKQFGYYLKRLENSSVGKKAPAITQLTPEGDPFSLSDLRGKYVLIEFWASWCPDCRKANPDLVKTYAKFKDKNFEILGVSFDRKLDDWVAAIEKDKLTWKHISDLQSWQNAAGTLYGVRAIPQNILVDPEGIIVARNLHGEELDSKLGELLK</sequence>
<dbReference type="Proteomes" id="UP000238642">
    <property type="component" value="Unassembled WGS sequence"/>
</dbReference>
<keyword evidence="2" id="KW-0201">Cytochrome c-type biogenesis</keyword>
<dbReference type="PANTHER" id="PTHR42852">
    <property type="entry name" value="THIOL:DISULFIDE INTERCHANGE PROTEIN DSBE"/>
    <property type="match status" value="1"/>
</dbReference>
<dbReference type="InterPro" id="IPR013766">
    <property type="entry name" value="Thioredoxin_domain"/>
</dbReference>
<comment type="caution">
    <text evidence="6">The sequence shown here is derived from an EMBL/GenBank/DDBJ whole genome shotgun (WGS) entry which is preliminary data.</text>
</comment>
<dbReference type="CDD" id="cd02966">
    <property type="entry name" value="TlpA_like_family"/>
    <property type="match status" value="1"/>
</dbReference>
<protein>
    <submittedName>
        <fullName evidence="6">TlpA family protein disulfide reductase</fullName>
    </submittedName>
</protein>
<dbReference type="GO" id="GO:0030313">
    <property type="term" value="C:cell envelope"/>
    <property type="evidence" value="ECO:0007669"/>
    <property type="project" value="UniProtKB-SubCell"/>
</dbReference>
<evidence type="ECO:0000256" key="1">
    <source>
        <dbReference type="ARBA" id="ARBA00004196"/>
    </source>
</evidence>
<feature type="domain" description="Thioredoxin" evidence="5">
    <location>
        <begin position="88"/>
        <end position="226"/>
    </location>
</feature>
<dbReference type="EMBL" id="PVBS01000002">
    <property type="protein sequence ID" value="PRD53967.1"/>
    <property type="molecule type" value="Genomic_DNA"/>
</dbReference>
<dbReference type="OrthoDB" id="750178at2"/>
<dbReference type="InterPro" id="IPR000866">
    <property type="entry name" value="AhpC/TSA"/>
</dbReference>
<dbReference type="AlphaFoldDB" id="A0A2S9JLD7"/>
<keyword evidence="7" id="KW-1185">Reference proteome</keyword>
<evidence type="ECO:0000259" key="5">
    <source>
        <dbReference type="PROSITE" id="PS51352"/>
    </source>
</evidence>
<dbReference type="SUPFAM" id="SSF52833">
    <property type="entry name" value="Thioredoxin-like"/>
    <property type="match status" value="1"/>
</dbReference>
<evidence type="ECO:0000256" key="4">
    <source>
        <dbReference type="ARBA" id="ARBA00023284"/>
    </source>
</evidence>
<organism evidence="6 7">
    <name type="scientific">Sphingobacterium gobiense</name>
    <dbReference type="NCBI Taxonomy" id="1382456"/>
    <lineage>
        <taxon>Bacteria</taxon>
        <taxon>Pseudomonadati</taxon>
        <taxon>Bacteroidota</taxon>
        <taxon>Sphingobacteriia</taxon>
        <taxon>Sphingobacteriales</taxon>
        <taxon>Sphingobacteriaceae</taxon>
        <taxon>Sphingobacterium</taxon>
    </lineage>
</organism>
<proteinExistence type="predicted"/>
<dbReference type="GO" id="GO:0016491">
    <property type="term" value="F:oxidoreductase activity"/>
    <property type="evidence" value="ECO:0007669"/>
    <property type="project" value="InterPro"/>
</dbReference>
<accession>A0A2S9JLD7</accession>
<dbReference type="Gene3D" id="3.40.30.10">
    <property type="entry name" value="Glutaredoxin"/>
    <property type="match status" value="1"/>
</dbReference>
<reference evidence="6 7" key="1">
    <citation type="submission" date="2018-02" db="EMBL/GenBank/DDBJ databases">
        <title>The draft genome of Sphingobacterium gobiense H7.</title>
        <authorList>
            <person name="Li L."/>
            <person name="Liu L."/>
            <person name="Zhang X."/>
            <person name="Wang T."/>
            <person name="Liang L."/>
        </authorList>
    </citation>
    <scope>NUCLEOTIDE SEQUENCE [LARGE SCALE GENOMIC DNA]</scope>
    <source>
        <strain evidence="6 7">ACCC 05757</strain>
    </source>
</reference>
<dbReference type="InterPro" id="IPR036249">
    <property type="entry name" value="Thioredoxin-like_sf"/>
</dbReference>
<dbReference type="GO" id="GO:0016209">
    <property type="term" value="F:antioxidant activity"/>
    <property type="evidence" value="ECO:0007669"/>
    <property type="project" value="InterPro"/>
</dbReference>
<dbReference type="InterPro" id="IPR050553">
    <property type="entry name" value="Thioredoxin_ResA/DsbE_sf"/>
</dbReference>
<evidence type="ECO:0000313" key="7">
    <source>
        <dbReference type="Proteomes" id="UP000238642"/>
    </source>
</evidence>
<gene>
    <name evidence="6" type="ORF">C5749_10680</name>
</gene>
<comment type="subcellular location">
    <subcellularLocation>
        <location evidence="1">Cell envelope</location>
    </subcellularLocation>
</comment>
<dbReference type="GO" id="GO:0017004">
    <property type="term" value="P:cytochrome complex assembly"/>
    <property type="evidence" value="ECO:0007669"/>
    <property type="project" value="UniProtKB-KW"/>
</dbReference>